<reference evidence="5" key="1">
    <citation type="journal article" date="2010" name="Science">
        <title>Plasticity of animal genome architecture unmasked by rapid evolution of a pelagic tunicate.</title>
        <authorList>
            <person name="Denoeud F."/>
            <person name="Henriet S."/>
            <person name="Mungpakdee S."/>
            <person name="Aury J.M."/>
            <person name="Da Silva C."/>
            <person name="Brinkmann H."/>
            <person name="Mikhaleva J."/>
            <person name="Olsen L.C."/>
            <person name="Jubin C."/>
            <person name="Canestro C."/>
            <person name="Bouquet J.M."/>
            <person name="Danks G."/>
            <person name="Poulain J."/>
            <person name="Campsteijn C."/>
            <person name="Adamski M."/>
            <person name="Cross I."/>
            <person name="Yadetie F."/>
            <person name="Muffato M."/>
            <person name="Louis A."/>
            <person name="Butcher S."/>
            <person name="Tsagkogeorga G."/>
            <person name="Konrad A."/>
            <person name="Singh S."/>
            <person name="Jensen M.F."/>
            <person name="Cong E.H."/>
            <person name="Eikeseth-Otteraa H."/>
            <person name="Noel B."/>
            <person name="Anthouard V."/>
            <person name="Porcel B.M."/>
            <person name="Kachouri-Lafond R."/>
            <person name="Nishino A."/>
            <person name="Ugolini M."/>
            <person name="Chourrout P."/>
            <person name="Nishida H."/>
            <person name="Aasland R."/>
            <person name="Huzurbazar S."/>
            <person name="Westhof E."/>
            <person name="Delsuc F."/>
            <person name="Lehrach H."/>
            <person name="Reinhardt R."/>
            <person name="Weissenbach J."/>
            <person name="Roy S.W."/>
            <person name="Artiguenave F."/>
            <person name="Postlethwait J.H."/>
            <person name="Manak J.R."/>
            <person name="Thompson E.M."/>
            <person name="Jaillon O."/>
            <person name="Du Pasquier L."/>
            <person name="Boudinot P."/>
            <person name="Liberles D.A."/>
            <person name="Volff J.N."/>
            <person name="Philippe H."/>
            <person name="Lenhard B."/>
            <person name="Roest Crollius H."/>
            <person name="Wincker P."/>
            <person name="Chourrout D."/>
        </authorList>
    </citation>
    <scope>NUCLEOTIDE SEQUENCE [LARGE SCALE GENOMIC DNA]</scope>
</reference>
<dbReference type="InParanoid" id="E4X9Y5"/>
<evidence type="ECO:0000256" key="2">
    <source>
        <dbReference type="ARBA" id="ARBA00023242"/>
    </source>
</evidence>
<dbReference type="PANTHER" id="PTHR21686:SF12">
    <property type="entry name" value="DEOXYNUCLEOTIDYLTRANSFERASE TERMINAL-INTERACTING PROTEIN 2"/>
    <property type="match status" value="1"/>
</dbReference>
<keyword evidence="2" id="KW-0539">Nucleus</keyword>
<evidence type="ECO:0000256" key="1">
    <source>
        <dbReference type="ARBA" id="ARBA00004604"/>
    </source>
</evidence>
<dbReference type="InterPro" id="IPR039883">
    <property type="entry name" value="Fcf2/DNTTIP2"/>
</dbReference>
<name>E4X9Y5_OIKDI</name>
<dbReference type="Proteomes" id="UP000001307">
    <property type="component" value="Unassembled WGS sequence"/>
</dbReference>
<dbReference type="GO" id="GO:0003723">
    <property type="term" value="F:RNA binding"/>
    <property type="evidence" value="ECO:0007669"/>
    <property type="project" value="TreeGrafter"/>
</dbReference>
<dbReference type="OrthoDB" id="427886at2759"/>
<accession>E4X9Y5</accession>
<protein>
    <recommendedName>
        <fullName evidence="4">Fcf2 pre-rRNA processing C-terminal domain-containing protein</fullName>
    </recommendedName>
</protein>
<evidence type="ECO:0000313" key="5">
    <source>
        <dbReference type="EMBL" id="CBY08345.1"/>
    </source>
</evidence>
<evidence type="ECO:0000313" key="6">
    <source>
        <dbReference type="Proteomes" id="UP000001307"/>
    </source>
</evidence>
<keyword evidence="6" id="KW-1185">Reference proteome</keyword>
<organism evidence="5">
    <name type="scientific">Oikopleura dioica</name>
    <name type="common">Tunicate</name>
    <dbReference type="NCBI Taxonomy" id="34765"/>
    <lineage>
        <taxon>Eukaryota</taxon>
        <taxon>Metazoa</taxon>
        <taxon>Chordata</taxon>
        <taxon>Tunicata</taxon>
        <taxon>Appendicularia</taxon>
        <taxon>Copelata</taxon>
        <taxon>Oikopleuridae</taxon>
        <taxon>Oikopleura</taxon>
    </lineage>
</organism>
<evidence type="ECO:0000259" key="4">
    <source>
        <dbReference type="Pfam" id="PF08698"/>
    </source>
</evidence>
<comment type="subcellular location">
    <subcellularLocation>
        <location evidence="1">Nucleus</location>
        <location evidence="1">Nucleolus</location>
    </subcellularLocation>
</comment>
<dbReference type="GO" id="GO:0005730">
    <property type="term" value="C:nucleolus"/>
    <property type="evidence" value="ECO:0007669"/>
    <property type="project" value="UniProtKB-SubCell"/>
</dbReference>
<evidence type="ECO:0000256" key="3">
    <source>
        <dbReference type="SAM" id="MobiDB-lite"/>
    </source>
</evidence>
<proteinExistence type="predicted"/>
<feature type="region of interest" description="Disordered" evidence="3">
    <location>
        <begin position="218"/>
        <end position="243"/>
    </location>
</feature>
<sequence>MSDTESDSSEDLELELTAEELEEAQQRLLQKEPKKSSGDIVIDLDNKPKSKKYLPPEEFGINLIDDPIGSSYIDFGAARKNYEINLEEFEKKIEIGGDFLKKQRIDTAKSKYAKAKEKETKKSKTAGKKWFDMAAPELTDEVKNDLKLLRYRRVLDSKTFMKNSDRRGDAKFFQLGTVMDSSDDFYNRLTKKQRKATLVDELLADSEFRALQKKRKAKMSAQAMENRGNPTKKKARKIKTLLS</sequence>
<dbReference type="InterPro" id="IPR014810">
    <property type="entry name" value="Fcf2_C"/>
</dbReference>
<dbReference type="EMBL" id="FN653031">
    <property type="protein sequence ID" value="CBY08345.1"/>
    <property type="molecule type" value="Genomic_DNA"/>
</dbReference>
<gene>
    <name evidence="5" type="ORF">GSOID_T00004910001</name>
</gene>
<feature type="compositionally biased region" description="Basic residues" evidence="3">
    <location>
        <begin position="230"/>
        <end position="243"/>
    </location>
</feature>
<dbReference type="Pfam" id="PF08698">
    <property type="entry name" value="Fcf2"/>
    <property type="match status" value="1"/>
</dbReference>
<feature type="domain" description="Fcf2 pre-rRNA processing C-terminal" evidence="4">
    <location>
        <begin position="123"/>
        <end position="215"/>
    </location>
</feature>
<dbReference type="GO" id="GO:0006396">
    <property type="term" value="P:RNA processing"/>
    <property type="evidence" value="ECO:0007669"/>
    <property type="project" value="TreeGrafter"/>
</dbReference>
<feature type="region of interest" description="Disordered" evidence="3">
    <location>
        <begin position="24"/>
        <end position="47"/>
    </location>
</feature>
<dbReference type="AlphaFoldDB" id="E4X9Y5"/>
<dbReference type="PANTHER" id="PTHR21686">
    <property type="entry name" value="DEOXYNUCLEOTIDYLTRANSFERASE TERMINAL-INTERACTING PROTEIN 2"/>
    <property type="match status" value="1"/>
</dbReference>